<dbReference type="PANTHER" id="PTHR43649:SF34">
    <property type="entry name" value="ABC TRANSPORTER PERIPLASMIC-BINDING PROTEIN YCJN-RELATED"/>
    <property type="match status" value="1"/>
</dbReference>
<evidence type="ECO:0000256" key="2">
    <source>
        <dbReference type="ARBA" id="ARBA00008520"/>
    </source>
</evidence>
<dbReference type="OrthoDB" id="9808332at2"/>
<keyword evidence="3" id="KW-0813">Transport</keyword>
<reference evidence="6 7" key="1">
    <citation type="submission" date="2013-05" db="EMBL/GenBank/DDBJ databases">
        <title>Complete genome sequence of the lipase-producing bacterium Photobacterium gaetbulicola Gung47.</title>
        <authorList>
            <person name="Kim Y.-O."/>
        </authorList>
    </citation>
    <scope>NUCLEOTIDE SEQUENCE [LARGE SCALE GENOMIC DNA]</scope>
    <source>
        <strain evidence="6 7">Gung47</strain>
    </source>
</reference>
<dbReference type="InterPro" id="IPR050490">
    <property type="entry name" value="Bact_solute-bd_prot1"/>
</dbReference>
<dbReference type="KEGG" id="pgb:H744_1c1470"/>
<dbReference type="AlphaFoldDB" id="A0A0C5WJU8"/>
<dbReference type="SUPFAM" id="SSF53850">
    <property type="entry name" value="Periplasmic binding protein-like II"/>
    <property type="match status" value="1"/>
</dbReference>
<evidence type="ECO:0000256" key="4">
    <source>
        <dbReference type="ARBA" id="ARBA00022729"/>
    </source>
</evidence>
<dbReference type="HOGENOM" id="CLU_031285_9_1_6"/>
<sequence length="425" mass="46767">MPTPLRSLGLATSIVLGTLPAVTVAAEVTVFCSSSGVELQLCREGTSSWAEKTGNTVNVVTLPAGWDDVLPLYQQLLASKSTDVDVLILDTIWPGALKDHLVDMREYVSNEELGQHFKAAVDGTTVNGKVLSIPWYMDTGLLFYRKDLLEKYEQPIPTTYMELTQSAEMIQAAERKQGNQDFWGYVWQGRPYEGLTCNIAEWFGSTRNGSIVSDKGDITVNSPDNVEVLKVASSWVNNISPPGVLNYDEESSRGVFQNGNALFMRNWAYAWNLANSDSSVIKDKVGVVSLPKATPDGKNAGCYGTALLGVSKYSSNPEIAVDLVQYLTGPEEQKRRAIEGGYSPTLPALYQDKEIIAANPFLSHVEQAFENVVARPSQIAGDQYSRVSYTIWSDVHAALAGNTDPQAALTKLERELERVKRRARW</sequence>
<protein>
    <submittedName>
        <fullName evidence="6">Putative ABC-type sugar transport system, periplasmic component</fullName>
    </submittedName>
</protein>
<dbReference type="EMBL" id="CP005973">
    <property type="protein sequence ID" value="AJR06492.1"/>
    <property type="molecule type" value="Genomic_DNA"/>
</dbReference>
<dbReference type="CDD" id="cd14750">
    <property type="entry name" value="PBP2_TMBP"/>
    <property type="match status" value="1"/>
</dbReference>
<gene>
    <name evidence="6" type="ORF">H744_1c1470</name>
</gene>
<accession>A0A0C5WJU8</accession>
<dbReference type="GO" id="GO:0042597">
    <property type="term" value="C:periplasmic space"/>
    <property type="evidence" value="ECO:0007669"/>
    <property type="project" value="UniProtKB-SubCell"/>
</dbReference>
<keyword evidence="4 5" id="KW-0732">Signal</keyword>
<dbReference type="Proteomes" id="UP000032303">
    <property type="component" value="Chromosome 1"/>
</dbReference>
<dbReference type="Gene3D" id="3.40.190.10">
    <property type="entry name" value="Periplasmic binding protein-like II"/>
    <property type="match status" value="2"/>
</dbReference>
<feature type="chain" id="PRO_5002184421" evidence="5">
    <location>
        <begin position="26"/>
        <end position="425"/>
    </location>
</feature>
<name>A0A0C5WJU8_9GAMM</name>
<comment type="subcellular location">
    <subcellularLocation>
        <location evidence="1">Periplasm</location>
    </subcellularLocation>
</comment>
<feature type="signal peptide" evidence="5">
    <location>
        <begin position="1"/>
        <end position="25"/>
    </location>
</feature>
<dbReference type="STRING" id="658445.H744_1c1470"/>
<keyword evidence="7" id="KW-1185">Reference proteome</keyword>
<evidence type="ECO:0000256" key="1">
    <source>
        <dbReference type="ARBA" id="ARBA00004418"/>
    </source>
</evidence>
<evidence type="ECO:0000313" key="7">
    <source>
        <dbReference type="Proteomes" id="UP000032303"/>
    </source>
</evidence>
<proteinExistence type="inferred from homology"/>
<comment type="similarity">
    <text evidence="2">Belongs to the bacterial solute-binding protein 1 family.</text>
</comment>
<evidence type="ECO:0000256" key="3">
    <source>
        <dbReference type="ARBA" id="ARBA00022448"/>
    </source>
</evidence>
<organism evidence="6 7">
    <name type="scientific">Photobacterium gaetbulicola Gung47</name>
    <dbReference type="NCBI Taxonomy" id="658445"/>
    <lineage>
        <taxon>Bacteria</taxon>
        <taxon>Pseudomonadati</taxon>
        <taxon>Pseudomonadota</taxon>
        <taxon>Gammaproteobacteria</taxon>
        <taxon>Vibrionales</taxon>
        <taxon>Vibrionaceae</taxon>
        <taxon>Photobacterium</taxon>
    </lineage>
</organism>
<keyword evidence="6" id="KW-0762">Sugar transport</keyword>
<dbReference type="InterPro" id="IPR006059">
    <property type="entry name" value="SBP"/>
</dbReference>
<dbReference type="PANTHER" id="PTHR43649">
    <property type="entry name" value="ARABINOSE-BINDING PROTEIN-RELATED"/>
    <property type="match status" value="1"/>
</dbReference>
<evidence type="ECO:0000256" key="5">
    <source>
        <dbReference type="SAM" id="SignalP"/>
    </source>
</evidence>
<evidence type="ECO:0000313" key="6">
    <source>
        <dbReference type="EMBL" id="AJR06492.1"/>
    </source>
</evidence>
<dbReference type="Pfam" id="PF13416">
    <property type="entry name" value="SBP_bac_8"/>
    <property type="match status" value="1"/>
</dbReference>
<dbReference type="PATRIC" id="fig|658445.3.peg.1590"/>